<feature type="transmembrane region" description="Helical" evidence="1">
    <location>
        <begin position="6"/>
        <end position="22"/>
    </location>
</feature>
<dbReference type="Proteomes" id="UP001432027">
    <property type="component" value="Unassembled WGS sequence"/>
</dbReference>
<feature type="transmembrane region" description="Helical" evidence="1">
    <location>
        <begin position="227"/>
        <end position="255"/>
    </location>
</feature>
<evidence type="ECO:0008006" key="4">
    <source>
        <dbReference type="Google" id="ProtNLM"/>
    </source>
</evidence>
<keyword evidence="3" id="KW-1185">Reference proteome</keyword>
<dbReference type="PANTHER" id="PTHR45830">
    <property type="entry name" value="SERPENTINE RECEPTOR, CLASS I"/>
    <property type="match status" value="1"/>
</dbReference>
<name>A0AAV5TKX5_9BILA</name>
<feature type="transmembrane region" description="Helical" evidence="1">
    <location>
        <begin position="184"/>
        <end position="206"/>
    </location>
</feature>
<comment type="caution">
    <text evidence="2">The sequence shown here is derived from an EMBL/GenBank/DDBJ whole genome shotgun (WGS) entry which is preliminary data.</text>
</comment>
<keyword evidence="1" id="KW-0472">Membrane</keyword>
<organism evidence="2 3">
    <name type="scientific">Pristionchus entomophagus</name>
    <dbReference type="NCBI Taxonomy" id="358040"/>
    <lineage>
        <taxon>Eukaryota</taxon>
        <taxon>Metazoa</taxon>
        <taxon>Ecdysozoa</taxon>
        <taxon>Nematoda</taxon>
        <taxon>Chromadorea</taxon>
        <taxon>Rhabditida</taxon>
        <taxon>Rhabditina</taxon>
        <taxon>Diplogasteromorpha</taxon>
        <taxon>Diplogasteroidea</taxon>
        <taxon>Neodiplogasteridae</taxon>
        <taxon>Pristionchus</taxon>
    </lineage>
</organism>
<feature type="non-terminal residue" evidence="2">
    <location>
        <position position="1"/>
    </location>
</feature>
<gene>
    <name evidence="2" type="ORF">PENTCL1PPCAC_17184</name>
</gene>
<evidence type="ECO:0000256" key="1">
    <source>
        <dbReference type="SAM" id="Phobius"/>
    </source>
</evidence>
<protein>
    <recommendedName>
        <fullName evidence="4">G protein-coupled receptor</fullName>
    </recommendedName>
</protein>
<feature type="transmembrane region" description="Helical" evidence="1">
    <location>
        <begin position="267"/>
        <end position="289"/>
    </location>
</feature>
<reference evidence="2" key="1">
    <citation type="submission" date="2023-10" db="EMBL/GenBank/DDBJ databases">
        <title>Genome assembly of Pristionchus species.</title>
        <authorList>
            <person name="Yoshida K."/>
            <person name="Sommer R.J."/>
        </authorList>
    </citation>
    <scope>NUCLEOTIDE SEQUENCE</scope>
    <source>
        <strain evidence="2">RS0144</strain>
    </source>
</reference>
<proteinExistence type="predicted"/>
<sequence length="338" mass="38540">LRECFWPISVFLVHPFTIFVLIRKSPMSIDCKSAFVVHHIVLMCFDYYNGALYQMYTMAPIPVFICTGLMCHGAAEGTSILTGLSILTISLCFPYLFIMLRMHQKMLFQGSPLKVNKNTQVFILLLLTATLISNIFGFYRWTVDIPEKEEILNKEDLIWARNYSSNFLVLGKSIGDIGPFTNELILLAISILINFTFYVSITYHAVYKLGRQMTHVQSKTHELQLRFIYSLTIQAILTACFFITPLALLFVALVIDLSIIIPDGLFAFSRFLFLMLFSTCSFSHSAVFLSKNPWFKQHVKRRVLRSQVTPNPTNMAATTIAFDGYSRARSIFPGSSSY</sequence>
<dbReference type="Pfam" id="PF10318">
    <property type="entry name" value="7TM_GPCR_Srh"/>
    <property type="match status" value="1"/>
</dbReference>
<feature type="transmembrane region" description="Helical" evidence="1">
    <location>
        <begin position="81"/>
        <end position="100"/>
    </location>
</feature>
<feature type="non-terminal residue" evidence="2">
    <location>
        <position position="338"/>
    </location>
</feature>
<dbReference type="PANTHER" id="PTHR45830:SF15">
    <property type="entry name" value="SERPENTINE RECEPTOR, CLASS I"/>
    <property type="match status" value="1"/>
</dbReference>
<feature type="transmembrane region" description="Helical" evidence="1">
    <location>
        <begin position="121"/>
        <end position="139"/>
    </location>
</feature>
<dbReference type="AlphaFoldDB" id="A0AAV5TKX5"/>
<evidence type="ECO:0000313" key="3">
    <source>
        <dbReference type="Proteomes" id="UP001432027"/>
    </source>
</evidence>
<keyword evidence="1" id="KW-0812">Transmembrane</keyword>
<dbReference type="InterPro" id="IPR019422">
    <property type="entry name" value="7TM_GPCR_serpentine_rcpt_Srh"/>
</dbReference>
<dbReference type="EMBL" id="BTSX01000004">
    <property type="protein sequence ID" value="GMS95009.1"/>
    <property type="molecule type" value="Genomic_DNA"/>
</dbReference>
<accession>A0AAV5TKX5</accession>
<keyword evidence="1" id="KW-1133">Transmembrane helix</keyword>
<evidence type="ECO:0000313" key="2">
    <source>
        <dbReference type="EMBL" id="GMS95009.1"/>
    </source>
</evidence>